<keyword evidence="2 7" id="KW-0813">Transport</keyword>
<evidence type="ECO:0000256" key="7">
    <source>
        <dbReference type="RuleBase" id="RU363032"/>
    </source>
</evidence>
<feature type="transmembrane region" description="Helical" evidence="7">
    <location>
        <begin position="249"/>
        <end position="270"/>
    </location>
</feature>
<dbReference type="SUPFAM" id="SSF161098">
    <property type="entry name" value="MetI-like"/>
    <property type="match status" value="1"/>
</dbReference>
<dbReference type="PANTHER" id="PTHR30151:SF41">
    <property type="entry name" value="ABC TRANSPORTER PERMEASE PROTEIN"/>
    <property type="match status" value="1"/>
</dbReference>
<keyword evidence="3" id="KW-1003">Cell membrane</keyword>
<comment type="similarity">
    <text evidence="7">Belongs to the binding-protein-dependent transport system permease family.</text>
</comment>
<feature type="transmembrane region" description="Helical" evidence="7">
    <location>
        <begin position="199"/>
        <end position="220"/>
    </location>
</feature>
<evidence type="ECO:0000256" key="6">
    <source>
        <dbReference type="ARBA" id="ARBA00023136"/>
    </source>
</evidence>
<dbReference type="Proteomes" id="UP000603200">
    <property type="component" value="Unassembled WGS sequence"/>
</dbReference>
<evidence type="ECO:0000313" key="9">
    <source>
        <dbReference type="EMBL" id="GIE22563.1"/>
    </source>
</evidence>
<feature type="domain" description="ABC transmembrane type-1" evidence="8">
    <location>
        <begin position="75"/>
        <end position="271"/>
    </location>
</feature>
<dbReference type="InterPro" id="IPR035906">
    <property type="entry name" value="MetI-like_sf"/>
</dbReference>
<evidence type="ECO:0000256" key="4">
    <source>
        <dbReference type="ARBA" id="ARBA00022692"/>
    </source>
</evidence>
<keyword evidence="5 7" id="KW-1133">Transmembrane helix</keyword>
<feature type="transmembrane region" description="Helical" evidence="7">
    <location>
        <begin position="110"/>
        <end position="134"/>
    </location>
</feature>
<gene>
    <name evidence="9" type="ORF">Ahu01nite_056650</name>
</gene>
<keyword evidence="10" id="KW-1185">Reference proteome</keyword>
<proteinExistence type="inferred from homology"/>
<keyword evidence="6 7" id="KW-0472">Membrane</keyword>
<evidence type="ECO:0000313" key="10">
    <source>
        <dbReference type="Proteomes" id="UP000603200"/>
    </source>
</evidence>
<organism evidence="9 10">
    <name type="scientific">Winogradskya humida</name>
    <dbReference type="NCBI Taxonomy" id="113566"/>
    <lineage>
        <taxon>Bacteria</taxon>
        <taxon>Bacillati</taxon>
        <taxon>Actinomycetota</taxon>
        <taxon>Actinomycetes</taxon>
        <taxon>Micromonosporales</taxon>
        <taxon>Micromonosporaceae</taxon>
        <taxon>Winogradskya</taxon>
    </lineage>
</organism>
<evidence type="ECO:0000256" key="5">
    <source>
        <dbReference type="ARBA" id="ARBA00022989"/>
    </source>
</evidence>
<accession>A0ABQ3ZVI9</accession>
<feature type="transmembrane region" description="Helical" evidence="7">
    <location>
        <begin position="146"/>
        <end position="166"/>
    </location>
</feature>
<dbReference type="PANTHER" id="PTHR30151">
    <property type="entry name" value="ALKANE SULFONATE ABC TRANSPORTER-RELATED, MEMBRANE SUBUNIT"/>
    <property type="match status" value="1"/>
</dbReference>
<dbReference type="RefSeq" id="WP_203839652.1">
    <property type="nucleotide sequence ID" value="NZ_BAAATV010000022.1"/>
</dbReference>
<sequence length="286" mass="30664">MRRALSVVIGLVVMVALWEGYKAVGNPDGTVLFGTRVLPRADDLSMPHVWDMLSRFGRPELTGGRPVWQAVLSATLFTLGITALGFVAGAVVGLVLAIAMQRFRIVERGLLPYVILSQTVPLVALAPLIAGWSGNLSFGAYPWQDWMTVAVISAYLSFFPVAVGMLRGLQSPHVSGVELMRSYAAGWWRTLVKLRLPASLPYLFPALRLAGAAAVVGAVVGEISTGTRGGIGRLILEYSREATSDPAKVYTAMVGAALLGLVVAGLVSLLELPLMRHRRRVTVVTM</sequence>
<dbReference type="PROSITE" id="PS50928">
    <property type="entry name" value="ABC_TM1"/>
    <property type="match status" value="1"/>
</dbReference>
<dbReference type="CDD" id="cd06261">
    <property type="entry name" value="TM_PBP2"/>
    <property type="match status" value="1"/>
</dbReference>
<dbReference type="EMBL" id="BOMN01000080">
    <property type="protein sequence ID" value="GIE22563.1"/>
    <property type="molecule type" value="Genomic_DNA"/>
</dbReference>
<dbReference type="InterPro" id="IPR000515">
    <property type="entry name" value="MetI-like"/>
</dbReference>
<evidence type="ECO:0000256" key="1">
    <source>
        <dbReference type="ARBA" id="ARBA00004651"/>
    </source>
</evidence>
<dbReference type="Gene3D" id="1.10.3720.10">
    <property type="entry name" value="MetI-like"/>
    <property type="match status" value="1"/>
</dbReference>
<reference evidence="9 10" key="1">
    <citation type="submission" date="2021-01" db="EMBL/GenBank/DDBJ databases">
        <title>Whole genome shotgun sequence of Actinoplanes humidus NBRC 14915.</title>
        <authorList>
            <person name="Komaki H."/>
            <person name="Tamura T."/>
        </authorList>
    </citation>
    <scope>NUCLEOTIDE SEQUENCE [LARGE SCALE GENOMIC DNA]</scope>
    <source>
        <strain evidence="9 10">NBRC 14915</strain>
    </source>
</reference>
<protein>
    <submittedName>
        <fullName evidence="9">ABC transporter permease</fullName>
    </submittedName>
</protein>
<comment type="caution">
    <text evidence="9">The sequence shown here is derived from an EMBL/GenBank/DDBJ whole genome shotgun (WGS) entry which is preliminary data.</text>
</comment>
<keyword evidence="4 7" id="KW-0812">Transmembrane</keyword>
<feature type="transmembrane region" description="Helical" evidence="7">
    <location>
        <begin position="67"/>
        <end position="98"/>
    </location>
</feature>
<comment type="subcellular location">
    <subcellularLocation>
        <location evidence="1 7">Cell membrane</location>
        <topology evidence="1 7">Multi-pass membrane protein</topology>
    </subcellularLocation>
</comment>
<evidence type="ECO:0000259" key="8">
    <source>
        <dbReference type="PROSITE" id="PS50928"/>
    </source>
</evidence>
<dbReference type="Pfam" id="PF00528">
    <property type="entry name" value="BPD_transp_1"/>
    <property type="match status" value="1"/>
</dbReference>
<name>A0ABQ3ZVI9_9ACTN</name>
<evidence type="ECO:0000256" key="2">
    <source>
        <dbReference type="ARBA" id="ARBA00022448"/>
    </source>
</evidence>
<evidence type="ECO:0000256" key="3">
    <source>
        <dbReference type="ARBA" id="ARBA00022475"/>
    </source>
</evidence>